<evidence type="ECO:0000313" key="2">
    <source>
        <dbReference type="Proteomes" id="UP001595748"/>
    </source>
</evidence>
<dbReference type="RefSeq" id="WP_380080766.1">
    <property type="nucleotide sequence ID" value="NZ_JBHRZF010000216.1"/>
</dbReference>
<sequence>MVTILPLRASAALTSALHHLKKTGLLPPDVQMGSAYLSEAPTPEEVVNLAQRQATQV</sequence>
<reference evidence="2" key="1">
    <citation type="journal article" date="2019" name="Int. J. Syst. Evol. Microbiol.">
        <title>The Global Catalogue of Microorganisms (GCM) 10K type strain sequencing project: providing services to taxonomists for standard genome sequencing and annotation.</title>
        <authorList>
            <consortium name="The Broad Institute Genomics Platform"/>
            <consortium name="The Broad Institute Genome Sequencing Center for Infectious Disease"/>
            <person name="Wu L."/>
            <person name="Ma J."/>
        </authorList>
    </citation>
    <scope>NUCLEOTIDE SEQUENCE [LARGE SCALE GENOMIC DNA]</scope>
    <source>
        <strain evidence="2">CCTCC AB 2013263</strain>
    </source>
</reference>
<gene>
    <name evidence="1" type="ORF">ACFOPQ_18870</name>
</gene>
<proteinExistence type="predicted"/>
<evidence type="ECO:0000313" key="1">
    <source>
        <dbReference type="EMBL" id="MFC3862831.1"/>
    </source>
</evidence>
<organism evidence="1 2">
    <name type="scientific">Deinococcus antarcticus</name>
    <dbReference type="NCBI Taxonomy" id="1298767"/>
    <lineage>
        <taxon>Bacteria</taxon>
        <taxon>Thermotogati</taxon>
        <taxon>Deinococcota</taxon>
        <taxon>Deinococci</taxon>
        <taxon>Deinococcales</taxon>
        <taxon>Deinococcaceae</taxon>
        <taxon>Deinococcus</taxon>
    </lineage>
</organism>
<accession>A0ABV8AC70</accession>
<dbReference type="EMBL" id="JBHRZF010000216">
    <property type="protein sequence ID" value="MFC3862831.1"/>
    <property type="molecule type" value="Genomic_DNA"/>
</dbReference>
<name>A0ABV8AC70_9DEIO</name>
<dbReference type="Proteomes" id="UP001595748">
    <property type="component" value="Unassembled WGS sequence"/>
</dbReference>
<comment type="caution">
    <text evidence="1">The sequence shown here is derived from an EMBL/GenBank/DDBJ whole genome shotgun (WGS) entry which is preliminary data.</text>
</comment>
<keyword evidence="2" id="KW-1185">Reference proteome</keyword>
<protein>
    <submittedName>
        <fullName evidence="1">Uncharacterized protein</fullName>
    </submittedName>
</protein>